<keyword evidence="3" id="KW-0732">Signal</keyword>
<gene>
    <name evidence="5" type="ORF">EJP77_05975</name>
</gene>
<dbReference type="InterPro" id="IPR028082">
    <property type="entry name" value="Peripla_BP_I"/>
</dbReference>
<dbReference type="Proteomes" id="UP000272464">
    <property type="component" value="Unassembled WGS sequence"/>
</dbReference>
<feature type="signal peptide" evidence="3">
    <location>
        <begin position="1"/>
        <end position="28"/>
    </location>
</feature>
<evidence type="ECO:0000256" key="2">
    <source>
        <dbReference type="ARBA" id="ARBA00007639"/>
    </source>
</evidence>
<sequence length="331" mass="35931">MRPADSRVYYLIVIIVLCCLGLTSCSDADVPSSQPIKMAANIQTDTNSSTARTLTMAIIFATADPVYKQVTKSAKAAASKAGIQLIVKAPNEANLEQQIRIMENLIKQKVDGIAISPVDSEAMTPYIDKAVEAGIKVLCFDNDAPHSKRLTYIGIDNYEAGRRIAEYVDNLLGGQGMVIAETGMIGFHNIRQRVAGFKDFLATSSGVQLLELRTDGDHADKSTADIEEMIEAHPHFDAFVGFDSQASSSAILVWKAKGLRQFAVTFNNTPSILSSIRNDQITATIDQSEDSWGHIILQQLTAACSGQALPVNNRLNVKILNRDNWNTAGGK</sequence>
<dbReference type="InterPro" id="IPR050555">
    <property type="entry name" value="Bact_Solute-Bind_Prot2"/>
</dbReference>
<dbReference type="PANTHER" id="PTHR30036:SF7">
    <property type="entry name" value="ABC TRANSPORTER PERIPLASMIC-BINDING PROTEIN YPHF"/>
    <property type="match status" value="1"/>
</dbReference>
<dbReference type="AlphaFoldDB" id="A0A3S1DDL2"/>
<dbReference type="EMBL" id="RZNX01000001">
    <property type="protein sequence ID" value="RUT36515.1"/>
    <property type="molecule type" value="Genomic_DNA"/>
</dbReference>
<evidence type="ECO:0000259" key="4">
    <source>
        <dbReference type="Pfam" id="PF13407"/>
    </source>
</evidence>
<evidence type="ECO:0000256" key="1">
    <source>
        <dbReference type="ARBA" id="ARBA00004196"/>
    </source>
</evidence>
<proteinExistence type="inferred from homology"/>
<dbReference type="RefSeq" id="WP_127198204.1">
    <property type="nucleotide sequence ID" value="NZ_RZNX01000001.1"/>
</dbReference>
<dbReference type="Gene3D" id="3.40.50.2300">
    <property type="match status" value="2"/>
</dbReference>
<dbReference type="PANTHER" id="PTHR30036">
    <property type="entry name" value="D-XYLOSE-BINDING PERIPLASMIC PROTEIN"/>
    <property type="match status" value="1"/>
</dbReference>
<dbReference type="Pfam" id="PF13407">
    <property type="entry name" value="Peripla_BP_4"/>
    <property type="match status" value="1"/>
</dbReference>
<comment type="caution">
    <text evidence="5">The sequence shown here is derived from an EMBL/GenBank/DDBJ whole genome shotgun (WGS) entry which is preliminary data.</text>
</comment>
<protein>
    <submittedName>
        <fullName evidence="5">Sugar ABC transporter substrate-binding protein</fullName>
    </submittedName>
</protein>
<dbReference type="InterPro" id="IPR025997">
    <property type="entry name" value="SBP_2_dom"/>
</dbReference>
<evidence type="ECO:0000313" key="5">
    <source>
        <dbReference type="EMBL" id="RUT36515.1"/>
    </source>
</evidence>
<dbReference type="OrthoDB" id="6196975at2"/>
<comment type="subcellular location">
    <subcellularLocation>
        <location evidence="1">Cell envelope</location>
    </subcellularLocation>
</comment>
<comment type="similarity">
    <text evidence="2">Belongs to the bacterial solute-binding protein 2 family.</text>
</comment>
<accession>A0A3S1DDL2</accession>
<dbReference type="GO" id="GO:0030246">
    <property type="term" value="F:carbohydrate binding"/>
    <property type="evidence" value="ECO:0007669"/>
    <property type="project" value="TreeGrafter"/>
</dbReference>
<dbReference type="SUPFAM" id="SSF53822">
    <property type="entry name" value="Periplasmic binding protein-like I"/>
    <property type="match status" value="1"/>
</dbReference>
<name>A0A3S1DDL2_9BACL</name>
<reference evidence="5 6" key="1">
    <citation type="submission" date="2018-12" db="EMBL/GenBank/DDBJ databases">
        <authorList>
            <person name="Sun L."/>
            <person name="Chen Z."/>
        </authorList>
    </citation>
    <scope>NUCLEOTIDE SEQUENCE [LARGE SCALE GENOMIC DNA]</scope>
    <source>
        <strain evidence="5 6">3-5-3</strain>
    </source>
</reference>
<feature type="domain" description="Periplasmic binding protein" evidence="4">
    <location>
        <begin position="61"/>
        <end position="307"/>
    </location>
</feature>
<evidence type="ECO:0000256" key="3">
    <source>
        <dbReference type="SAM" id="SignalP"/>
    </source>
</evidence>
<dbReference type="PROSITE" id="PS51257">
    <property type="entry name" value="PROKAR_LIPOPROTEIN"/>
    <property type="match status" value="1"/>
</dbReference>
<feature type="chain" id="PRO_5018738399" evidence="3">
    <location>
        <begin position="29"/>
        <end position="331"/>
    </location>
</feature>
<keyword evidence="6" id="KW-1185">Reference proteome</keyword>
<organism evidence="5 6">
    <name type="scientific">Paenibacillus zeisoli</name>
    <dbReference type="NCBI Taxonomy" id="2496267"/>
    <lineage>
        <taxon>Bacteria</taxon>
        <taxon>Bacillati</taxon>
        <taxon>Bacillota</taxon>
        <taxon>Bacilli</taxon>
        <taxon>Bacillales</taxon>
        <taxon>Paenibacillaceae</taxon>
        <taxon>Paenibacillus</taxon>
    </lineage>
</organism>
<evidence type="ECO:0000313" key="6">
    <source>
        <dbReference type="Proteomes" id="UP000272464"/>
    </source>
</evidence>
<dbReference type="GO" id="GO:0030288">
    <property type="term" value="C:outer membrane-bounded periplasmic space"/>
    <property type="evidence" value="ECO:0007669"/>
    <property type="project" value="TreeGrafter"/>
</dbReference>